<dbReference type="VEuPathDB" id="FungiDB:EMCG_00579"/>
<protein>
    <recommendedName>
        <fullName evidence="3">Peptidase A1 domain-containing protein</fullName>
    </recommendedName>
</protein>
<dbReference type="Gene3D" id="2.40.70.10">
    <property type="entry name" value="Acid Proteases"/>
    <property type="match status" value="1"/>
</dbReference>
<accession>A0A0G2J846</accession>
<dbReference type="InterPro" id="IPR021109">
    <property type="entry name" value="Peptidase_aspartic_dom_sf"/>
</dbReference>
<reference evidence="2" key="1">
    <citation type="journal article" date="2015" name="PLoS Genet.">
        <title>The dynamic genome and transcriptome of the human fungal pathogen Blastomyces and close relative Emmonsia.</title>
        <authorList>
            <person name="Munoz J.F."/>
            <person name="Gauthier G.M."/>
            <person name="Desjardins C.A."/>
            <person name="Gallo J.E."/>
            <person name="Holder J."/>
            <person name="Sullivan T.D."/>
            <person name="Marty A.J."/>
            <person name="Carmen J.C."/>
            <person name="Chen Z."/>
            <person name="Ding L."/>
            <person name="Gujja S."/>
            <person name="Magrini V."/>
            <person name="Misas E."/>
            <person name="Mitreva M."/>
            <person name="Priest M."/>
            <person name="Saif S."/>
            <person name="Whiston E.A."/>
            <person name="Young S."/>
            <person name="Zeng Q."/>
            <person name="Goldman W.E."/>
            <person name="Mardis E.R."/>
            <person name="Taylor J.W."/>
            <person name="McEwen J.G."/>
            <person name="Clay O.K."/>
            <person name="Klein B.S."/>
            <person name="Cuomo C.A."/>
        </authorList>
    </citation>
    <scope>NUCLEOTIDE SEQUENCE [LARGE SCALE GENOMIC DNA]</scope>
    <source>
        <strain evidence="2">UAMH 3008</strain>
    </source>
</reference>
<dbReference type="AlphaFoldDB" id="A0A0G2J846"/>
<name>A0A0G2J846_9EURO</name>
<proteinExistence type="predicted"/>
<dbReference type="Proteomes" id="UP000034164">
    <property type="component" value="Unassembled WGS sequence"/>
</dbReference>
<evidence type="ECO:0000313" key="2">
    <source>
        <dbReference type="Proteomes" id="UP000034164"/>
    </source>
</evidence>
<gene>
    <name evidence="1" type="ORF">EMCG_00579</name>
</gene>
<dbReference type="SUPFAM" id="SSF50630">
    <property type="entry name" value="Acid proteases"/>
    <property type="match status" value="1"/>
</dbReference>
<dbReference type="EMBL" id="LCZI01001269">
    <property type="protein sequence ID" value="KKZ61596.1"/>
    <property type="molecule type" value="Genomic_DNA"/>
</dbReference>
<organism evidence="1 2">
    <name type="scientific">[Emmonsia] crescens</name>
    <dbReference type="NCBI Taxonomy" id="73230"/>
    <lineage>
        <taxon>Eukaryota</taxon>
        <taxon>Fungi</taxon>
        <taxon>Dikarya</taxon>
        <taxon>Ascomycota</taxon>
        <taxon>Pezizomycotina</taxon>
        <taxon>Eurotiomycetes</taxon>
        <taxon>Eurotiomycetidae</taxon>
        <taxon>Onygenales</taxon>
        <taxon>Ajellomycetaceae</taxon>
        <taxon>Emergomyces</taxon>
    </lineage>
</organism>
<comment type="caution">
    <text evidence="1">The sequence shown here is derived from an EMBL/GenBank/DDBJ whole genome shotgun (WGS) entry which is preliminary data.</text>
</comment>
<evidence type="ECO:0008006" key="3">
    <source>
        <dbReference type="Google" id="ProtNLM"/>
    </source>
</evidence>
<evidence type="ECO:0000313" key="1">
    <source>
        <dbReference type="EMBL" id="KKZ61596.1"/>
    </source>
</evidence>
<sequence>MGLGRASSFLDVLNAQNKISSRTWSLFWGQQGLEAFHQMEGNLVLGGYDRAKIKGDNFTKGFVGVKECTS</sequence>
<dbReference type="OrthoDB" id="4074350at2759"/>